<evidence type="ECO:0000256" key="3">
    <source>
        <dbReference type="ARBA" id="ARBA00023002"/>
    </source>
</evidence>
<dbReference type="SUPFAM" id="SSF51735">
    <property type="entry name" value="NAD(P)-binding Rossmann-fold domains"/>
    <property type="match status" value="1"/>
</dbReference>
<evidence type="ECO:0000256" key="2">
    <source>
        <dbReference type="ARBA" id="ARBA00022857"/>
    </source>
</evidence>
<sequence length="271" mass="28701">MSFGPKAAQRLANKVVLITGASSGIGEATAREFASAANGNISLILAARREDKLTTLKADLIQQYPEIKVLSRVLDVSKTSSILSFVKGLPEDFADVSVLVNNAGKALGRSEVGQLKAEDVSEMLDTNVLGLITLTNALLPHFRAKNRGDIVNVGSIAGREAYPGGSIYCASKAAIRAFTGALRKETINSRIRVLEVDPGAVLTEFSVVRNYGDKAAADKVYEDTEPLGPEDIAEAIVFGVTRNLKVVIAETLIFPTHQAGAGVLHRGSLGQ</sequence>
<dbReference type="OrthoDB" id="6251714at2759"/>
<name>G3B8Q0_CANTC</name>
<dbReference type="AlphaFoldDB" id="G3B8Q0"/>
<dbReference type="GO" id="GO:0016616">
    <property type="term" value="F:oxidoreductase activity, acting on the CH-OH group of donors, NAD or NADP as acceptor"/>
    <property type="evidence" value="ECO:0007669"/>
    <property type="project" value="UniProtKB-ARBA"/>
</dbReference>
<dbReference type="STRING" id="590646.G3B8Q0"/>
<dbReference type="PANTHER" id="PTHR42901:SF1">
    <property type="entry name" value="ALCOHOL DEHYDROGENASE"/>
    <property type="match status" value="1"/>
</dbReference>
<comment type="similarity">
    <text evidence="1 4">Belongs to the short-chain dehydrogenases/reductases (SDR) family.</text>
</comment>
<accession>G3B8Q0</accession>
<dbReference type="InterPro" id="IPR036291">
    <property type="entry name" value="NAD(P)-bd_dom_sf"/>
</dbReference>
<dbReference type="EMBL" id="GL996527">
    <property type="protein sequence ID" value="EGV62407.1"/>
    <property type="molecule type" value="Genomic_DNA"/>
</dbReference>
<dbReference type="PANTHER" id="PTHR42901">
    <property type="entry name" value="ALCOHOL DEHYDROGENASE"/>
    <property type="match status" value="1"/>
</dbReference>
<evidence type="ECO:0000256" key="1">
    <source>
        <dbReference type="ARBA" id="ARBA00006484"/>
    </source>
</evidence>
<evidence type="ECO:0000313" key="5">
    <source>
        <dbReference type="EMBL" id="EGV62407.1"/>
    </source>
</evidence>
<dbReference type="Gene3D" id="3.40.50.720">
    <property type="entry name" value="NAD(P)-binding Rossmann-like Domain"/>
    <property type="match status" value="1"/>
</dbReference>
<evidence type="ECO:0000256" key="4">
    <source>
        <dbReference type="RuleBase" id="RU000363"/>
    </source>
</evidence>
<keyword evidence="2" id="KW-0521">NADP</keyword>
<organism evidence="6">
    <name type="scientific">Candida tenuis (strain ATCC 10573 / BCRC 21748 / CBS 615 / JCM 9827 / NBRC 10315 / NRRL Y-1498 / VKM Y-70)</name>
    <name type="common">Yeast</name>
    <name type="synonym">Yamadazyma tenuis</name>
    <dbReference type="NCBI Taxonomy" id="590646"/>
    <lineage>
        <taxon>Eukaryota</taxon>
        <taxon>Fungi</taxon>
        <taxon>Dikarya</taxon>
        <taxon>Ascomycota</taxon>
        <taxon>Saccharomycotina</taxon>
        <taxon>Pichiomycetes</taxon>
        <taxon>Debaryomycetaceae</taxon>
        <taxon>Yamadazyma</taxon>
    </lineage>
</organism>
<dbReference type="PRINTS" id="PR00080">
    <property type="entry name" value="SDRFAMILY"/>
</dbReference>
<protein>
    <submittedName>
        <fullName evidence="5">NAD(P)-binding protein</fullName>
    </submittedName>
</protein>
<dbReference type="KEGG" id="cten:18250494"/>
<evidence type="ECO:0000313" key="6">
    <source>
        <dbReference type="Proteomes" id="UP000000707"/>
    </source>
</evidence>
<gene>
    <name evidence="5" type="ORF">CANTEDRAFT_95294</name>
</gene>
<dbReference type="FunFam" id="3.40.50.720:FF:000047">
    <property type="entry name" value="NADP-dependent L-serine/L-allo-threonine dehydrogenase"/>
    <property type="match status" value="1"/>
</dbReference>
<dbReference type="PROSITE" id="PS00061">
    <property type="entry name" value="ADH_SHORT"/>
    <property type="match status" value="1"/>
</dbReference>
<reference evidence="5 6" key="1">
    <citation type="journal article" date="2011" name="Proc. Natl. Acad. Sci. U.S.A.">
        <title>Comparative genomics of xylose-fermenting fungi for enhanced biofuel production.</title>
        <authorList>
            <person name="Wohlbach D.J."/>
            <person name="Kuo A."/>
            <person name="Sato T.K."/>
            <person name="Potts K.M."/>
            <person name="Salamov A.A."/>
            <person name="LaButti K.M."/>
            <person name="Sun H."/>
            <person name="Clum A."/>
            <person name="Pangilinan J.L."/>
            <person name="Lindquist E.A."/>
            <person name="Lucas S."/>
            <person name="Lapidus A."/>
            <person name="Jin M."/>
            <person name="Gunawan C."/>
            <person name="Balan V."/>
            <person name="Dale B.E."/>
            <person name="Jeffries T.W."/>
            <person name="Zinkel R."/>
            <person name="Barry K.W."/>
            <person name="Grigoriev I.V."/>
            <person name="Gasch A.P."/>
        </authorList>
    </citation>
    <scope>NUCLEOTIDE SEQUENCE [LARGE SCALE GENOMIC DNA]</scope>
    <source>
        <strain evidence="6">ATCC 10573 / BCRC 21748 / CBS 615 / JCM 9827 / NBRC 10315 / NRRL Y-1498 / VKM Y-70</strain>
    </source>
</reference>
<dbReference type="Proteomes" id="UP000000707">
    <property type="component" value="Unassembled WGS sequence"/>
</dbReference>
<keyword evidence="3" id="KW-0560">Oxidoreductase</keyword>
<dbReference type="GeneID" id="18250494"/>
<dbReference type="InterPro" id="IPR002347">
    <property type="entry name" value="SDR_fam"/>
</dbReference>
<keyword evidence="6" id="KW-1185">Reference proteome</keyword>
<dbReference type="HOGENOM" id="CLU_010194_2_10_1"/>
<dbReference type="Pfam" id="PF00106">
    <property type="entry name" value="adh_short"/>
    <property type="match status" value="1"/>
</dbReference>
<dbReference type="PRINTS" id="PR00081">
    <property type="entry name" value="GDHRDH"/>
</dbReference>
<dbReference type="InterPro" id="IPR020904">
    <property type="entry name" value="Sc_DH/Rdtase_CS"/>
</dbReference>
<dbReference type="eggNOG" id="KOG1205">
    <property type="taxonomic scope" value="Eukaryota"/>
</dbReference>
<proteinExistence type="inferred from homology"/>
<dbReference type="RefSeq" id="XP_006688577.1">
    <property type="nucleotide sequence ID" value="XM_006688514.1"/>
</dbReference>